<accession>A0A9W5TYK9</accession>
<reference evidence="1" key="2">
    <citation type="submission" date="2020-09" db="EMBL/GenBank/DDBJ databases">
        <authorList>
            <person name="Sun Q."/>
            <person name="Zhou Y."/>
        </authorList>
    </citation>
    <scope>NUCLEOTIDE SEQUENCE</scope>
    <source>
        <strain evidence="1">CGMCC 1.15454</strain>
    </source>
</reference>
<evidence type="ECO:0000313" key="1">
    <source>
        <dbReference type="EMBL" id="GGB48496.1"/>
    </source>
</evidence>
<sequence length="113" mass="12870">MCKIVKVKPISSRSGWLLCNFANGEKRFVNIQPFMVGVMENLKNPAIFNDVYIDHIAGTIAWPDNLKLDPAVLYDHGIRIKNIRNLGEMIEQHVNKDRSSSIILVPVIKEQIK</sequence>
<name>A0A9W5TYK9_9BACI</name>
<dbReference type="Gene3D" id="3.30.2020.10">
    <property type="entry name" value="NE0471-like N-terminal domain"/>
    <property type="match status" value="1"/>
</dbReference>
<gene>
    <name evidence="1" type="ORF">GCM10011409_27530</name>
</gene>
<keyword evidence="2" id="KW-1185">Reference proteome</keyword>
<dbReference type="EMBL" id="BMJD01000023">
    <property type="protein sequence ID" value="GGB48496.1"/>
    <property type="molecule type" value="Genomic_DNA"/>
</dbReference>
<dbReference type="SUPFAM" id="SSF143880">
    <property type="entry name" value="NE0471 N-terminal domain-like"/>
    <property type="match status" value="1"/>
</dbReference>
<organism evidence="1 2">
    <name type="scientific">Lentibacillus populi</name>
    <dbReference type="NCBI Taxonomy" id="1827502"/>
    <lineage>
        <taxon>Bacteria</taxon>
        <taxon>Bacillati</taxon>
        <taxon>Bacillota</taxon>
        <taxon>Bacilli</taxon>
        <taxon>Bacillales</taxon>
        <taxon>Bacillaceae</taxon>
        <taxon>Lentibacillus</taxon>
    </lineage>
</organism>
<evidence type="ECO:0000313" key="2">
    <source>
        <dbReference type="Proteomes" id="UP000621492"/>
    </source>
</evidence>
<dbReference type="AlphaFoldDB" id="A0A9W5TYK9"/>
<dbReference type="Proteomes" id="UP000621492">
    <property type="component" value="Unassembled WGS sequence"/>
</dbReference>
<dbReference type="InterPro" id="IPR036782">
    <property type="entry name" value="NE0471-like_N"/>
</dbReference>
<protein>
    <recommendedName>
        <fullName evidence="3">DUF2442 domain-containing protein</fullName>
    </recommendedName>
</protein>
<proteinExistence type="predicted"/>
<comment type="caution">
    <text evidence="1">The sequence shown here is derived from an EMBL/GenBank/DDBJ whole genome shotgun (WGS) entry which is preliminary data.</text>
</comment>
<evidence type="ECO:0008006" key="3">
    <source>
        <dbReference type="Google" id="ProtNLM"/>
    </source>
</evidence>
<reference evidence="1" key="1">
    <citation type="journal article" date="2014" name="Int. J. Syst. Evol. Microbiol.">
        <title>Complete genome sequence of Corynebacterium casei LMG S-19264T (=DSM 44701T), isolated from a smear-ripened cheese.</title>
        <authorList>
            <consortium name="US DOE Joint Genome Institute (JGI-PGF)"/>
            <person name="Walter F."/>
            <person name="Albersmeier A."/>
            <person name="Kalinowski J."/>
            <person name="Ruckert C."/>
        </authorList>
    </citation>
    <scope>NUCLEOTIDE SEQUENCE</scope>
    <source>
        <strain evidence="1">CGMCC 1.15454</strain>
    </source>
</reference>